<dbReference type="Proteomes" id="UP000596742">
    <property type="component" value="Unassembled WGS sequence"/>
</dbReference>
<dbReference type="PANTHER" id="PTHR16897:SF2">
    <property type="entry name" value="OS03G0226600 PROTEIN"/>
    <property type="match status" value="1"/>
</dbReference>
<feature type="non-terminal residue" evidence="3">
    <location>
        <position position="2774"/>
    </location>
</feature>
<evidence type="ECO:0000259" key="2">
    <source>
        <dbReference type="PROSITE" id="PS50853"/>
    </source>
</evidence>
<evidence type="ECO:0000313" key="3">
    <source>
        <dbReference type="EMBL" id="VDI15761.1"/>
    </source>
</evidence>
<organism evidence="3 4">
    <name type="scientific">Mytilus galloprovincialis</name>
    <name type="common">Mediterranean mussel</name>
    <dbReference type="NCBI Taxonomy" id="29158"/>
    <lineage>
        <taxon>Eukaryota</taxon>
        <taxon>Metazoa</taxon>
        <taxon>Spiralia</taxon>
        <taxon>Lophotrochozoa</taxon>
        <taxon>Mollusca</taxon>
        <taxon>Bivalvia</taxon>
        <taxon>Autobranchia</taxon>
        <taxon>Pteriomorphia</taxon>
        <taxon>Mytilida</taxon>
        <taxon>Mytiloidea</taxon>
        <taxon>Mytilidae</taxon>
        <taxon>Mytilinae</taxon>
        <taxon>Mytilus</taxon>
    </lineage>
</organism>
<evidence type="ECO:0000256" key="1">
    <source>
        <dbReference type="SAM" id="MobiDB-lite"/>
    </source>
</evidence>
<reference evidence="3" key="1">
    <citation type="submission" date="2018-11" db="EMBL/GenBank/DDBJ databases">
        <authorList>
            <person name="Alioto T."/>
            <person name="Alioto T."/>
        </authorList>
    </citation>
    <scope>NUCLEOTIDE SEQUENCE</scope>
</reference>
<dbReference type="PROSITE" id="PS50853">
    <property type="entry name" value="FN3"/>
    <property type="match status" value="1"/>
</dbReference>
<dbReference type="Gene3D" id="3.50.4.10">
    <property type="entry name" value="Hepatocyte Growth Factor"/>
    <property type="match status" value="1"/>
</dbReference>
<dbReference type="InterPro" id="IPR013783">
    <property type="entry name" value="Ig-like_fold"/>
</dbReference>
<dbReference type="OrthoDB" id="6153184at2759"/>
<evidence type="ECO:0000313" key="4">
    <source>
        <dbReference type="Proteomes" id="UP000596742"/>
    </source>
</evidence>
<accession>A0A8B6DA53</accession>
<name>A0A8B6DA53_MYTGA</name>
<dbReference type="SUPFAM" id="SSF49265">
    <property type="entry name" value="Fibronectin type III"/>
    <property type="match status" value="4"/>
</dbReference>
<gene>
    <name evidence="3" type="ORF">MGAL_10B018394</name>
</gene>
<dbReference type="EMBL" id="UYJE01003010">
    <property type="protein sequence ID" value="VDI15761.1"/>
    <property type="molecule type" value="Genomic_DNA"/>
</dbReference>
<dbReference type="Gene3D" id="2.60.40.10">
    <property type="entry name" value="Immunoglobulins"/>
    <property type="match status" value="1"/>
</dbReference>
<proteinExistence type="predicted"/>
<feature type="compositionally biased region" description="Low complexity" evidence="1">
    <location>
        <begin position="2548"/>
        <end position="2558"/>
    </location>
</feature>
<feature type="compositionally biased region" description="Polar residues" evidence="1">
    <location>
        <begin position="2568"/>
        <end position="2578"/>
    </location>
</feature>
<protein>
    <recommendedName>
        <fullName evidence="2">Fibronectin type-III domain-containing protein</fullName>
    </recommendedName>
</protein>
<dbReference type="InterPro" id="IPR003961">
    <property type="entry name" value="FN3_dom"/>
</dbReference>
<dbReference type="PANTHER" id="PTHR16897">
    <property type="entry name" value="OS10G0105400 PROTEIN"/>
    <property type="match status" value="1"/>
</dbReference>
<feature type="domain" description="Fibronectin type-III" evidence="2">
    <location>
        <begin position="1633"/>
        <end position="1734"/>
    </location>
</feature>
<feature type="region of interest" description="Disordered" evidence="1">
    <location>
        <begin position="2542"/>
        <end position="2578"/>
    </location>
</feature>
<comment type="caution">
    <text evidence="3">The sequence shown here is derived from an EMBL/GenBank/DDBJ whole genome shotgun (WGS) entry which is preliminary data.</text>
</comment>
<sequence>MRILMQRQASSTEIKEYIEEVKKYELSMMQENLKGAALSDTDTKTGLKSAMKALGRNNPATIPMGIDSQVNVSVTGGDAIQTMLGTTSDIPGRTKQTFVVGHGLTNEGVRLLGQKLANMTIGDMENLLDIKNVDPIEVLKLIDQLRDLFKALLSEFLTEIVGGESDFFKSEDLTMWGEVPLPRRSKKVQFPAGGAGQIPIAGIIVLRFRVGVGIYYGVKFRVGVNVLGMNGVAEIAPYTGILVYGEVGIGIAMLYAKLRLEGHIMDLKFPTRGEISFSKFPLDVGITMDLDMTPIRLKLKVLITLEIPLLFTSIKITLFKATIWQYSSPTIRQNIISNWKKEKDLTGPVITEFIDKPDNKREKRSTANCLVRQILDQDYTEPQFEISIHAGDDRSGVRLYLDVGTVPGGRDKLAATGVPLYFTVTAENDSGQKSKASCDLSTYDITPPGGRFDEDYKTTSNPSVIKASVTVYEDSELVETKVAMGYGKDIWGEQIVPWQDVELDQSTINYVTAESDPLNRKVLEMFTSPRTGKLVGPKAGKDSSQHSPGDCARSCADLPPTKCMSFNFDSADGTCELVEAIEGYHFKRSRSGYFSHYERLGVGKTKQFNFDQIQLQHNKIFFVNFLVRNYLGYTSIINTQGVLVDLTTPITGEIINASRDTLNHVDCLSLIPEEHRPDWIIRCKGINPDIKNHRLIVDGPGSKAVFNGMEPMKDLLFTRYNTYITANWDGFIDRESGLLGYAIFVGKSVCDDLIHKHHDPHKHLFEVSQWTHTATIYPIPAPYQTLPDGKYYISVRALNNVKYGGPLATTVCHSTPLTVDNSPPLILEIYDIRYNESTFTITAKHNSSDPHSGLAFNDVCLGRTRRDCIEMRWTRLSFDSNITLVKILTDGVPIWIKIRAINNVDLRTIVVADSAIIVDKTGPYTGAVMDGPLHGEDLLYTKYSDRICANWLHFYDPESGIGLYLVSVSSVKQINVTDIANLTEYSMTTHEACVDLTPENHLEHGHTYFTTVWAFNGAINQKNVSAISNGVTVDLTEPVSGHVIDGNETDFEDIQFSGNAAKVEVQWKDYHDPESTIRQYEVQVQAAPNLTDNYNIIRDFVSFSNTTDSVKWLNFQFQHKDKVKIDLRTTNGAYNSIVTSTDGYVIDITPPKLLHLGDGFVQHKDLEFQSDAIGLSCNFKFIDEESGLDHFQIQIYRQHQSIRSQIVPATRNDWMQLNDETITEFTDSSLDLLQGAVYSIRIGAVNKAGFVAAFETNGVKIDKTPPIINWLHVNTLSDDEEQVIDDYVWQADTEGIKATWQASDHQSGIVSFKIAVGTTPGGIEVKSWTDIGLKKDTYIDGLSLDVSDIDDKTPVYYVSLVAINGAGLESSPVTSTPIVVVESDRPGIVIDGTDRTDHDPVSDIGVDVDYQSDISTVSVQYTGFESHLHGVMDYEWAVGTTPGGQDVTTFSSDGILHVEEQTIAGDGISSSGYAQVNAQLEPGKTYYSTIRGITNAGNIIESVSDGTTVDVLPPKIILDRLSDKSAVDGDIGPSSSMYKSTADSLSALWHYNDTDSEIIRAWYSVGTYPYAEDISPRTRVNISSTQSSYLKVGSVKPDITGKPNIISIWAEDKAGMIGKTTFGSVIIDTSKPGTGYVTCLEYIGMESPILCSWSGFLDEESPIQKFIITLGSEQGSSDIFETTVSGFVSSYIIKGVNNRLDHGRPYYATVTAVNSVDMETYAFSGSISIDTTPPKNGKVVDLHTVYRINVKDNSQTVAMNAKICSTDEECDALDAVCSESLTSVSVTWQLFTDEESGIVGYQIAVGTTPGGGQIKAFFDVPQDARYYSVSGLSLKGYRKVYVSIRGTNGAGLSSVATSNGVYLSYLSQGLQPLSYIGINDVLDNSDHDVDFQETYDTLEASWDLSGDPCPSVRNEWQIQKLDGKVIFEWLDMGVAENAMLDGLNLRGGELYYSLLRVTNALNYTYIIRSNGVTIEEDPLIPGRVFDGYIPGFDLNVQPSRHKISANWEGFGLPASAYFQADVAGNSGYQANDTNTADQPNAQEIMYYEVAVGTDRRFPITRDNIVPFSNVGLNKSVTFYDLNLASGKAMYYFTVKAYSISYSIATVTSNGFHVGYDGGVQGGSIIMGDFINNDAYVDIQFEGFTSKLEIMMYYVGLSNNTGAVGTDCKLYIDGQTSDTNEKNTFNVVPLLNINKNTFYSLTSLHLQQGGTYYAWVIATDESGDCGMINHKFTVDTTPPLYGVMTAGPFYNMDLAYTSDNSTIRVQWTNYSDPESGVATYEVSLWKNTSCDSSAEEILLIDWIELTSNYTEYSFVNLNLSMNIPYTVLIKVTNEAGLSIIEKSSPVLYDPSKPVLGTIVDGPNFEAGQVWFSSTQTISGSFLHFANPVGSACPTRLISMSKDPHWQKLQIFELKDLSGKKLSLQYQPANINTDIYDDTMSVKLARDQKKQQMLTGAYFRPASFKNGGTYHISVKPAKGHGIAVTEILFWDGPETVITTYEYKEDIDWASNVCQCCLVEPVPEACDYCNCSRYLSDKYGNSTLPTVPSKTETTTDQTTTTPHPYDIVNNPADSNVSKPVDTSTPMAQKSCGIQILYDQNSKIVTWCRFSNDIFPVMKTAVDYNITGDFLNIRLIFKPEMDSAVDISSCLVVFVNDEEITELCGVPGMSETTKLVLHVFNRNNFVPEITDIFNVFSTRAVFKNLILPQPTGALCRYGDPFRGGSNPIIKYEVGIGSDKLLTDIEPFRKVIEPCIPCFEECSKYNCDQNCNLDKVMDY</sequence>
<keyword evidence="4" id="KW-1185">Reference proteome</keyword>
<dbReference type="CDD" id="cd00063">
    <property type="entry name" value="FN3"/>
    <property type="match status" value="1"/>
</dbReference>
<dbReference type="InterPro" id="IPR036116">
    <property type="entry name" value="FN3_sf"/>
</dbReference>